<keyword evidence="1" id="KW-0812">Transmembrane</keyword>
<feature type="transmembrane region" description="Helical" evidence="1">
    <location>
        <begin position="32"/>
        <end position="55"/>
    </location>
</feature>
<dbReference type="EMBL" id="CAJNOJ010001141">
    <property type="protein sequence ID" value="CAF1544047.1"/>
    <property type="molecule type" value="Genomic_DNA"/>
</dbReference>
<dbReference type="Proteomes" id="UP000663828">
    <property type="component" value="Unassembled WGS sequence"/>
</dbReference>
<gene>
    <name evidence="2" type="ORF">EDS130_LOCUS45529</name>
    <name evidence="3" type="ORF">XAT740_LOCUS56922</name>
</gene>
<evidence type="ECO:0000313" key="4">
    <source>
        <dbReference type="Proteomes" id="UP000663828"/>
    </source>
</evidence>
<evidence type="ECO:0000256" key="1">
    <source>
        <dbReference type="SAM" id="Phobius"/>
    </source>
</evidence>
<organism evidence="3 4">
    <name type="scientific">Adineta ricciae</name>
    <name type="common">Rotifer</name>
    <dbReference type="NCBI Taxonomy" id="249248"/>
    <lineage>
        <taxon>Eukaryota</taxon>
        <taxon>Metazoa</taxon>
        <taxon>Spiralia</taxon>
        <taxon>Gnathifera</taxon>
        <taxon>Rotifera</taxon>
        <taxon>Eurotatoria</taxon>
        <taxon>Bdelloidea</taxon>
        <taxon>Adinetida</taxon>
        <taxon>Adinetidae</taxon>
        <taxon>Adineta</taxon>
    </lineage>
</organism>
<dbReference type="EMBL" id="CAJNOR010011442">
    <property type="protein sequence ID" value="CAF1661324.1"/>
    <property type="molecule type" value="Genomic_DNA"/>
</dbReference>
<proteinExistence type="predicted"/>
<sequence length="317" mass="36988">MFGPLEHFWFKLFKITLLLKDLYSKTRLRKTLLVVQILIVSLLFLLDAFFFHGIFHSLTLNPVRKYRIAHCITGAPRTLYREEVYVAYQRQALNKLPGDLFIVLQMTSKTEMVHGTLIKSSPPRSYANALKYLSPRKIEWISVNNHLGAVKDTSGYAKWKRCLDHIEEAEKIDGLKYDFIVRSRPDLYIAKDLPSADILPKDRVLINPYYECLQHIPSGYNQRWTDIQPPCDKKNYGLSDLFAILPRGLAAPYMRVAYTSNLPKHICGSSAIYQECLIRAVLYKQNITFELWPFVVKIMRSADFCRHNSWNRFNSWC</sequence>
<name>A0A816FGK1_ADIRI</name>
<keyword evidence="4" id="KW-1185">Reference proteome</keyword>
<protein>
    <submittedName>
        <fullName evidence="3">Uncharacterized protein</fullName>
    </submittedName>
</protein>
<reference evidence="3" key="1">
    <citation type="submission" date="2021-02" db="EMBL/GenBank/DDBJ databases">
        <authorList>
            <person name="Nowell W R."/>
        </authorList>
    </citation>
    <scope>NUCLEOTIDE SEQUENCE</scope>
</reference>
<evidence type="ECO:0000313" key="2">
    <source>
        <dbReference type="EMBL" id="CAF1544047.1"/>
    </source>
</evidence>
<accession>A0A816FGK1</accession>
<evidence type="ECO:0000313" key="3">
    <source>
        <dbReference type="EMBL" id="CAF1661324.1"/>
    </source>
</evidence>
<keyword evidence="1" id="KW-0472">Membrane</keyword>
<dbReference type="OrthoDB" id="10029094at2759"/>
<keyword evidence="1" id="KW-1133">Transmembrane helix</keyword>
<dbReference type="AlphaFoldDB" id="A0A816FGK1"/>
<comment type="caution">
    <text evidence="3">The sequence shown here is derived from an EMBL/GenBank/DDBJ whole genome shotgun (WGS) entry which is preliminary data.</text>
</comment>
<dbReference type="Proteomes" id="UP000663852">
    <property type="component" value="Unassembled WGS sequence"/>
</dbReference>